<feature type="region of interest" description="Disordered" evidence="1">
    <location>
        <begin position="129"/>
        <end position="157"/>
    </location>
</feature>
<gene>
    <name evidence="2" type="ORF">VZT92_027540</name>
</gene>
<evidence type="ECO:0000313" key="3">
    <source>
        <dbReference type="Proteomes" id="UP001488805"/>
    </source>
</evidence>
<dbReference type="EMBL" id="JBCEZU010000597">
    <property type="protein sequence ID" value="KAK9514051.1"/>
    <property type="molecule type" value="Genomic_DNA"/>
</dbReference>
<protein>
    <submittedName>
        <fullName evidence="2">Uncharacterized protein</fullName>
    </submittedName>
</protein>
<organism evidence="2 3">
    <name type="scientific">Zoarces viviparus</name>
    <name type="common">Viviparous eelpout</name>
    <name type="synonym">Blennius viviparus</name>
    <dbReference type="NCBI Taxonomy" id="48416"/>
    <lineage>
        <taxon>Eukaryota</taxon>
        <taxon>Metazoa</taxon>
        <taxon>Chordata</taxon>
        <taxon>Craniata</taxon>
        <taxon>Vertebrata</taxon>
        <taxon>Euteleostomi</taxon>
        <taxon>Actinopterygii</taxon>
        <taxon>Neopterygii</taxon>
        <taxon>Teleostei</taxon>
        <taxon>Neoteleostei</taxon>
        <taxon>Acanthomorphata</taxon>
        <taxon>Eupercaria</taxon>
        <taxon>Perciformes</taxon>
        <taxon>Cottioidei</taxon>
        <taxon>Zoarcales</taxon>
        <taxon>Zoarcidae</taxon>
        <taxon>Zoarcinae</taxon>
        <taxon>Zoarces</taxon>
    </lineage>
</organism>
<keyword evidence="3" id="KW-1185">Reference proteome</keyword>
<sequence>MLCSRTQLPCHKKPRSLEQSWTSCRRAIKLIMVPKAKASKVLESNTLSAQLQAAQRSTKTWHEEPQGGQVSIAVAIPDPMIGLLPDIVRQVLPQRLDEARLSGQATTVTLKTTARTLAACSGVVLHHTTRDSDRAPQSARMLNPGVLTGGGTTPRPRVALVAPNPHP</sequence>
<evidence type="ECO:0000256" key="1">
    <source>
        <dbReference type="SAM" id="MobiDB-lite"/>
    </source>
</evidence>
<comment type="caution">
    <text evidence="2">The sequence shown here is derived from an EMBL/GenBank/DDBJ whole genome shotgun (WGS) entry which is preliminary data.</text>
</comment>
<evidence type="ECO:0000313" key="2">
    <source>
        <dbReference type="EMBL" id="KAK9514051.1"/>
    </source>
</evidence>
<dbReference type="AlphaFoldDB" id="A0AAW1DUW9"/>
<reference evidence="2 3" key="1">
    <citation type="journal article" date="2024" name="Genome Biol. Evol.">
        <title>Chromosome-level genome assembly of the viviparous eelpout Zoarces viviparus.</title>
        <authorList>
            <person name="Fuhrmann N."/>
            <person name="Brasseur M.V."/>
            <person name="Bakowski C.E."/>
            <person name="Podsiadlowski L."/>
            <person name="Prost S."/>
            <person name="Krehenwinkel H."/>
            <person name="Mayer C."/>
        </authorList>
    </citation>
    <scope>NUCLEOTIDE SEQUENCE [LARGE SCALE GENOMIC DNA]</scope>
    <source>
        <strain evidence="2">NO-MEL_2022_Ind0_liver</strain>
    </source>
</reference>
<accession>A0AAW1DUW9</accession>
<name>A0AAW1DUW9_ZOAVI</name>
<dbReference type="Proteomes" id="UP001488805">
    <property type="component" value="Unassembled WGS sequence"/>
</dbReference>
<proteinExistence type="predicted"/>